<proteinExistence type="predicted"/>
<dbReference type="InterPro" id="IPR003810">
    <property type="entry name" value="Mntp/YtaF"/>
</dbReference>
<keyword evidence="7" id="KW-1185">Reference proteome</keyword>
<dbReference type="PATRIC" id="fig|1216932.3.peg.943"/>
<dbReference type="Proteomes" id="UP000019426">
    <property type="component" value="Chromosome M2/40_rep1"/>
</dbReference>
<dbReference type="HOGENOM" id="CLU_094526_2_0_9"/>
<evidence type="ECO:0000313" key="7">
    <source>
        <dbReference type="Proteomes" id="UP000019426"/>
    </source>
</evidence>
<keyword evidence="2 5" id="KW-0812">Transmembrane</keyword>
<dbReference type="PANTHER" id="PTHR35529:SF2">
    <property type="entry name" value="SPORULATION PROTEIN YTAF-RELATED"/>
    <property type="match status" value="1"/>
</dbReference>
<feature type="transmembrane region" description="Helical" evidence="5">
    <location>
        <begin position="62"/>
        <end position="81"/>
    </location>
</feature>
<dbReference type="KEGG" id="clt:CM240_0956"/>
<organism evidence="6 7">
    <name type="scientific">Clostridium bornimense</name>
    <dbReference type="NCBI Taxonomy" id="1216932"/>
    <lineage>
        <taxon>Bacteria</taxon>
        <taxon>Bacillati</taxon>
        <taxon>Bacillota</taxon>
        <taxon>Clostridia</taxon>
        <taxon>Eubacteriales</taxon>
        <taxon>Clostridiaceae</taxon>
        <taxon>Clostridium</taxon>
    </lineage>
</organism>
<protein>
    <submittedName>
        <fullName evidence="6">Putative membrane protein</fullName>
    </submittedName>
</protein>
<accession>W6SEN0</accession>
<keyword evidence="4 5" id="KW-0472">Membrane</keyword>
<evidence type="ECO:0000256" key="4">
    <source>
        <dbReference type="ARBA" id="ARBA00023136"/>
    </source>
</evidence>
<keyword evidence="1" id="KW-1003">Cell membrane</keyword>
<name>W6SEN0_9CLOT</name>
<dbReference type="RefSeq" id="WP_044036977.1">
    <property type="nucleotide sequence ID" value="NZ_HG917868.1"/>
</dbReference>
<dbReference type="EMBL" id="HG917868">
    <property type="protein sequence ID" value="CDM68120.1"/>
    <property type="molecule type" value="Genomic_DNA"/>
</dbReference>
<feature type="transmembrane region" description="Helical" evidence="5">
    <location>
        <begin position="161"/>
        <end position="179"/>
    </location>
</feature>
<dbReference type="STRING" id="1216932.CM240_0956"/>
<evidence type="ECO:0000256" key="1">
    <source>
        <dbReference type="ARBA" id="ARBA00022475"/>
    </source>
</evidence>
<feature type="transmembrane region" description="Helical" evidence="5">
    <location>
        <begin position="32"/>
        <end position="56"/>
    </location>
</feature>
<feature type="transmembrane region" description="Helical" evidence="5">
    <location>
        <begin position="102"/>
        <end position="123"/>
    </location>
</feature>
<dbReference type="eggNOG" id="COG1971">
    <property type="taxonomic scope" value="Bacteria"/>
</dbReference>
<evidence type="ECO:0000256" key="5">
    <source>
        <dbReference type="SAM" id="Phobius"/>
    </source>
</evidence>
<reference evidence="6 7" key="1">
    <citation type="submission" date="2013-11" db="EMBL/GenBank/DDBJ databases">
        <title>Complete genome sequence of Clostridum sp. M2/40.</title>
        <authorList>
            <person name="Wibberg D."/>
            <person name="Puehler A."/>
            <person name="Schlueter A."/>
        </authorList>
    </citation>
    <scope>NUCLEOTIDE SEQUENCE [LARGE SCALE GENOMIC DNA]</scope>
    <source>
        <strain evidence="7">M2/40</strain>
    </source>
</reference>
<dbReference type="AlphaFoldDB" id="W6SEN0"/>
<evidence type="ECO:0000256" key="3">
    <source>
        <dbReference type="ARBA" id="ARBA00022989"/>
    </source>
</evidence>
<dbReference type="Pfam" id="PF02659">
    <property type="entry name" value="Mntp"/>
    <property type="match status" value="1"/>
</dbReference>
<evidence type="ECO:0000313" key="6">
    <source>
        <dbReference type="EMBL" id="CDM68120.1"/>
    </source>
</evidence>
<feature type="transmembrane region" description="Helical" evidence="5">
    <location>
        <begin position="129"/>
        <end position="149"/>
    </location>
</feature>
<evidence type="ECO:0000256" key="2">
    <source>
        <dbReference type="ARBA" id="ARBA00022692"/>
    </source>
</evidence>
<sequence>MLISTMILAIAASSDSIVLGINIGAKKNKMSIFSILLLSFIPAIGTLISMCFGGILKDFIPLNIAVILGGVFLIILGLKSLKEIFKNEVTELQIPEKVISKDILMLGLALAVNNITLGLGGSIAGYNPVWTSAFSLLFSFLFIYIGIFISMKLNNYNLSKISEIIGAVLVILLGIGSILF</sequence>
<dbReference type="PANTHER" id="PTHR35529">
    <property type="entry name" value="MANGANESE EFFLUX PUMP MNTP-RELATED"/>
    <property type="match status" value="1"/>
</dbReference>
<keyword evidence="3 5" id="KW-1133">Transmembrane helix</keyword>
<gene>
    <name evidence="6" type="ORF">CM240_0956</name>
</gene>